<feature type="region of interest" description="Disordered" evidence="1">
    <location>
        <begin position="1"/>
        <end position="25"/>
    </location>
</feature>
<comment type="caution">
    <text evidence="2">The sequence shown here is derived from an EMBL/GenBank/DDBJ whole genome shotgun (WGS) entry which is preliminary data.</text>
</comment>
<protein>
    <submittedName>
        <fullName evidence="2">Uncharacterized protein</fullName>
    </submittedName>
</protein>
<name>A0ABR1UJY6_9PEZI</name>
<reference evidence="2 3" key="1">
    <citation type="submission" date="2023-01" db="EMBL/GenBank/DDBJ databases">
        <title>Analysis of 21 Apiospora genomes using comparative genomics revels a genus with tremendous synthesis potential of carbohydrate active enzymes and secondary metabolites.</title>
        <authorList>
            <person name="Sorensen T."/>
        </authorList>
    </citation>
    <scope>NUCLEOTIDE SEQUENCE [LARGE SCALE GENOMIC DNA]</scope>
    <source>
        <strain evidence="2 3">CBS 83171</strain>
    </source>
</reference>
<dbReference type="EMBL" id="JAQQWM010000006">
    <property type="protein sequence ID" value="KAK8059233.1"/>
    <property type="molecule type" value="Genomic_DNA"/>
</dbReference>
<feature type="compositionally biased region" description="Gly residues" evidence="1">
    <location>
        <begin position="86"/>
        <end position="102"/>
    </location>
</feature>
<feature type="region of interest" description="Disordered" evidence="1">
    <location>
        <begin position="86"/>
        <end position="109"/>
    </location>
</feature>
<dbReference type="Proteomes" id="UP001446871">
    <property type="component" value="Unassembled WGS sequence"/>
</dbReference>
<evidence type="ECO:0000313" key="3">
    <source>
        <dbReference type="Proteomes" id="UP001446871"/>
    </source>
</evidence>
<organism evidence="2 3">
    <name type="scientific">Apiospora saccharicola</name>
    <dbReference type="NCBI Taxonomy" id="335842"/>
    <lineage>
        <taxon>Eukaryota</taxon>
        <taxon>Fungi</taxon>
        <taxon>Dikarya</taxon>
        <taxon>Ascomycota</taxon>
        <taxon>Pezizomycotina</taxon>
        <taxon>Sordariomycetes</taxon>
        <taxon>Xylariomycetidae</taxon>
        <taxon>Amphisphaeriales</taxon>
        <taxon>Apiosporaceae</taxon>
        <taxon>Apiospora</taxon>
    </lineage>
</organism>
<accession>A0ABR1UJY6</accession>
<evidence type="ECO:0000256" key="1">
    <source>
        <dbReference type="SAM" id="MobiDB-lite"/>
    </source>
</evidence>
<evidence type="ECO:0000313" key="2">
    <source>
        <dbReference type="EMBL" id="KAK8059233.1"/>
    </source>
</evidence>
<keyword evidence="3" id="KW-1185">Reference proteome</keyword>
<gene>
    <name evidence="2" type="ORF">PG996_009163</name>
</gene>
<proteinExistence type="predicted"/>
<sequence>MVLGCRRRVPEPAVPGAADGPEGPKPRVVDDLLLAADVARAMFAHLRERNARVRRLLLHSGSHGKTSTHFTHLECRLAYEACAGGSGSSSGSGSGSGSGDGDGSYVSVSSPDLGSAQNLELGRLARLVAELDEWEMPVEAALEGPQVREDWEIVQRRKAAQARIASNSQVVETEKKRSRFSNLVSSLRESRNKMWKGYLSQIGQTKREPPGS</sequence>